<protein>
    <submittedName>
        <fullName evidence="2">Uncharacterized protein</fullName>
    </submittedName>
</protein>
<name>A0A3P7IYC6_STRVU</name>
<dbReference type="PANTHER" id="PTHR37431:SF3">
    <property type="entry name" value="DUF19 DOMAIN-CONTAINING PROTEIN"/>
    <property type="match status" value="1"/>
</dbReference>
<reference evidence="2 3" key="1">
    <citation type="submission" date="2018-11" db="EMBL/GenBank/DDBJ databases">
        <authorList>
            <consortium name="Pathogen Informatics"/>
        </authorList>
    </citation>
    <scope>NUCLEOTIDE SEQUENCE [LARGE SCALE GENOMIC DNA]</scope>
</reference>
<dbReference type="AlphaFoldDB" id="A0A3P7IYC6"/>
<keyword evidence="1" id="KW-0812">Transmembrane</keyword>
<keyword evidence="3" id="KW-1185">Reference proteome</keyword>
<dbReference type="OrthoDB" id="5912690at2759"/>
<dbReference type="PANTHER" id="PTHR37431">
    <property type="entry name" value="PROTEIN CBG06927"/>
    <property type="match status" value="1"/>
</dbReference>
<feature type="transmembrane region" description="Helical" evidence="1">
    <location>
        <begin position="45"/>
        <end position="66"/>
    </location>
</feature>
<evidence type="ECO:0000256" key="1">
    <source>
        <dbReference type="SAM" id="Phobius"/>
    </source>
</evidence>
<evidence type="ECO:0000313" key="2">
    <source>
        <dbReference type="EMBL" id="VDM69237.1"/>
    </source>
</evidence>
<accession>A0A3P7IYC6</accession>
<sequence length="206" mass="22550">MESAECLMELDRKPAVKRCHDETLVEIETANTETGIAMAAKLDRMCGLVVINVFLHDITAIIVILLNPSNFRALNFFAGCVKTPIKQDCGSSAWQVIYRVLKDTTNTLMPGCQFTGASSRLVSAEVEEAQTKPTTLVTTTPRITTEPPTTTPLVLVEEFSYPPTAAMASSSSRKGMRKNIVSEELASSNASSRMTICFLLFIVMFC</sequence>
<dbReference type="EMBL" id="UYYB01011550">
    <property type="protein sequence ID" value="VDM69237.1"/>
    <property type="molecule type" value="Genomic_DNA"/>
</dbReference>
<proteinExistence type="predicted"/>
<evidence type="ECO:0000313" key="3">
    <source>
        <dbReference type="Proteomes" id="UP000270094"/>
    </source>
</evidence>
<gene>
    <name evidence="2" type="ORF">SVUK_LOCUS4235</name>
</gene>
<dbReference type="Proteomes" id="UP000270094">
    <property type="component" value="Unassembled WGS sequence"/>
</dbReference>
<keyword evidence="1" id="KW-1133">Transmembrane helix</keyword>
<organism evidence="2 3">
    <name type="scientific">Strongylus vulgaris</name>
    <name type="common">Blood worm</name>
    <dbReference type="NCBI Taxonomy" id="40348"/>
    <lineage>
        <taxon>Eukaryota</taxon>
        <taxon>Metazoa</taxon>
        <taxon>Ecdysozoa</taxon>
        <taxon>Nematoda</taxon>
        <taxon>Chromadorea</taxon>
        <taxon>Rhabditida</taxon>
        <taxon>Rhabditina</taxon>
        <taxon>Rhabditomorpha</taxon>
        <taxon>Strongyloidea</taxon>
        <taxon>Strongylidae</taxon>
        <taxon>Strongylus</taxon>
    </lineage>
</organism>
<keyword evidence="1" id="KW-0472">Membrane</keyword>